<evidence type="ECO:0000313" key="2">
    <source>
        <dbReference type="EnsemblPlants" id="AES88643"/>
    </source>
</evidence>
<dbReference type="PaxDb" id="3880-AES88643"/>
<reference evidence="1 3" key="1">
    <citation type="journal article" date="2011" name="Nature">
        <title>The Medicago genome provides insight into the evolution of rhizobial symbioses.</title>
        <authorList>
            <person name="Young N.D."/>
            <person name="Debelle F."/>
            <person name="Oldroyd G.E."/>
            <person name="Geurts R."/>
            <person name="Cannon S.B."/>
            <person name="Udvardi M.K."/>
            <person name="Benedito V.A."/>
            <person name="Mayer K.F."/>
            <person name="Gouzy J."/>
            <person name="Schoof H."/>
            <person name="Van de Peer Y."/>
            <person name="Proost S."/>
            <person name="Cook D.R."/>
            <person name="Meyers B.C."/>
            <person name="Spannagl M."/>
            <person name="Cheung F."/>
            <person name="De Mita S."/>
            <person name="Krishnakumar V."/>
            <person name="Gundlach H."/>
            <person name="Zhou S."/>
            <person name="Mudge J."/>
            <person name="Bharti A.K."/>
            <person name="Murray J.D."/>
            <person name="Naoumkina M.A."/>
            <person name="Rosen B."/>
            <person name="Silverstein K.A."/>
            <person name="Tang H."/>
            <person name="Rombauts S."/>
            <person name="Zhao P.X."/>
            <person name="Zhou P."/>
            <person name="Barbe V."/>
            <person name="Bardou P."/>
            <person name="Bechner M."/>
            <person name="Bellec A."/>
            <person name="Berger A."/>
            <person name="Berges H."/>
            <person name="Bidwell S."/>
            <person name="Bisseling T."/>
            <person name="Choisne N."/>
            <person name="Couloux A."/>
            <person name="Denny R."/>
            <person name="Deshpande S."/>
            <person name="Dai X."/>
            <person name="Doyle J.J."/>
            <person name="Dudez A.M."/>
            <person name="Farmer A.D."/>
            <person name="Fouteau S."/>
            <person name="Franken C."/>
            <person name="Gibelin C."/>
            <person name="Gish J."/>
            <person name="Goldstein S."/>
            <person name="Gonzalez A.J."/>
            <person name="Green P.J."/>
            <person name="Hallab A."/>
            <person name="Hartog M."/>
            <person name="Hua A."/>
            <person name="Humphray S.J."/>
            <person name="Jeong D.H."/>
            <person name="Jing Y."/>
            <person name="Jocker A."/>
            <person name="Kenton S.M."/>
            <person name="Kim D.J."/>
            <person name="Klee K."/>
            <person name="Lai H."/>
            <person name="Lang C."/>
            <person name="Lin S."/>
            <person name="Macmil S.L."/>
            <person name="Magdelenat G."/>
            <person name="Matthews L."/>
            <person name="McCorrison J."/>
            <person name="Monaghan E.L."/>
            <person name="Mun J.H."/>
            <person name="Najar F.Z."/>
            <person name="Nicholson C."/>
            <person name="Noirot C."/>
            <person name="O'Bleness M."/>
            <person name="Paule C.R."/>
            <person name="Poulain J."/>
            <person name="Prion F."/>
            <person name="Qin B."/>
            <person name="Qu C."/>
            <person name="Retzel E.F."/>
            <person name="Riddle C."/>
            <person name="Sallet E."/>
            <person name="Samain S."/>
            <person name="Samson N."/>
            <person name="Sanders I."/>
            <person name="Saurat O."/>
            <person name="Scarpelli C."/>
            <person name="Schiex T."/>
            <person name="Segurens B."/>
            <person name="Severin A.J."/>
            <person name="Sherrier D.J."/>
            <person name="Shi R."/>
            <person name="Sims S."/>
            <person name="Singer S.R."/>
            <person name="Sinharoy S."/>
            <person name="Sterck L."/>
            <person name="Viollet A."/>
            <person name="Wang B.B."/>
            <person name="Wang K."/>
            <person name="Wang M."/>
            <person name="Wang X."/>
            <person name="Warfsmann J."/>
            <person name="Weissenbach J."/>
            <person name="White D.D."/>
            <person name="White J.D."/>
            <person name="Wiley G.B."/>
            <person name="Wincker P."/>
            <person name="Xing Y."/>
            <person name="Yang L."/>
            <person name="Yao Z."/>
            <person name="Ying F."/>
            <person name="Zhai J."/>
            <person name="Zhou L."/>
            <person name="Zuber A."/>
            <person name="Denarie J."/>
            <person name="Dixon R.A."/>
            <person name="May G.D."/>
            <person name="Schwartz D.C."/>
            <person name="Rogers J."/>
            <person name="Quetier F."/>
            <person name="Town C.D."/>
            <person name="Roe B.A."/>
        </authorList>
    </citation>
    <scope>NUCLEOTIDE SEQUENCE [LARGE SCALE GENOMIC DNA]</scope>
    <source>
        <strain evidence="1">A17</strain>
        <strain evidence="2 3">cv. Jemalong A17</strain>
    </source>
</reference>
<name>G7JQF3_MEDTR</name>
<dbReference type="EMBL" id="CM001220">
    <property type="protein sequence ID" value="AES88643.1"/>
    <property type="molecule type" value="Genomic_DNA"/>
</dbReference>
<reference evidence="1 3" key="2">
    <citation type="journal article" date="2014" name="BMC Genomics">
        <title>An improved genome release (version Mt4.0) for the model legume Medicago truncatula.</title>
        <authorList>
            <person name="Tang H."/>
            <person name="Krishnakumar V."/>
            <person name="Bidwell S."/>
            <person name="Rosen B."/>
            <person name="Chan A."/>
            <person name="Zhou S."/>
            <person name="Gentzbittel L."/>
            <person name="Childs K.L."/>
            <person name="Yandell M."/>
            <person name="Gundlach H."/>
            <person name="Mayer K.F."/>
            <person name="Schwartz D.C."/>
            <person name="Town C.D."/>
        </authorList>
    </citation>
    <scope>GENOME REANNOTATION</scope>
    <source>
        <strain evidence="2 3">cv. Jemalong A17</strain>
    </source>
</reference>
<organism evidence="1 3">
    <name type="scientific">Medicago truncatula</name>
    <name type="common">Barrel medic</name>
    <name type="synonym">Medicago tribuloides</name>
    <dbReference type="NCBI Taxonomy" id="3880"/>
    <lineage>
        <taxon>Eukaryota</taxon>
        <taxon>Viridiplantae</taxon>
        <taxon>Streptophyta</taxon>
        <taxon>Embryophyta</taxon>
        <taxon>Tracheophyta</taxon>
        <taxon>Spermatophyta</taxon>
        <taxon>Magnoliopsida</taxon>
        <taxon>eudicotyledons</taxon>
        <taxon>Gunneridae</taxon>
        <taxon>Pentapetalae</taxon>
        <taxon>rosids</taxon>
        <taxon>fabids</taxon>
        <taxon>Fabales</taxon>
        <taxon>Fabaceae</taxon>
        <taxon>Papilionoideae</taxon>
        <taxon>50 kb inversion clade</taxon>
        <taxon>NPAAA clade</taxon>
        <taxon>Hologalegina</taxon>
        <taxon>IRL clade</taxon>
        <taxon>Trifolieae</taxon>
        <taxon>Medicago</taxon>
    </lineage>
</organism>
<evidence type="ECO:0000313" key="3">
    <source>
        <dbReference type="Proteomes" id="UP000002051"/>
    </source>
</evidence>
<keyword evidence="3" id="KW-1185">Reference proteome</keyword>
<dbReference type="AlphaFoldDB" id="G7JQF3"/>
<sequence length="53" mass="5908">MSATETNLFSTRSNSLWNLVNNGTPSNHGSFQNRVEELKEISAETPKKNSLNN</sequence>
<proteinExistence type="predicted"/>
<accession>G7JQF3</accession>
<evidence type="ECO:0000313" key="1">
    <source>
        <dbReference type="EMBL" id="AES88643.1"/>
    </source>
</evidence>
<gene>
    <name evidence="1" type="ordered locus">MTR_4g060440</name>
</gene>
<protein>
    <submittedName>
        <fullName evidence="1 2">Uncharacterized protein</fullName>
    </submittedName>
</protein>
<dbReference type="Proteomes" id="UP000002051">
    <property type="component" value="Chromosome 4"/>
</dbReference>
<dbReference type="EnsemblPlants" id="AES88643">
    <property type="protein sequence ID" value="AES88643"/>
    <property type="gene ID" value="MTR_4g060440"/>
</dbReference>
<dbReference type="HOGENOM" id="CLU_3071708_0_0_1"/>
<reference evidence="2" key="3">
    <citation type="submission" date="2015-04" db="UniProtKB">
        <authorList>
            <consortium name="EnsemblPlants"/>
        </authorList>
    </citation>
    <scope>IDENTIFICATION</scope>
    <source>
        <strain evidence="2">cv. Jemalong A17</strain>
    </source>
</reference>